<reference evidence="2" key="1">
    <citation type="submission" date="2022-10" db="EMBL/GenBank/DDBJ databases">
        <authorList>
            <person name="Chen Y."/>
            <person name="Dougan E. K."/>
            <person name="Chan C."/>
            <person name="Rhodes N."/>
            <person name="Thang M."/>
        </authorList>
    </citation>
    <scope>NUCLEOTIDE SEQUENCE</scope>
</reference>
<dbReference type="EMBL" id="CAMXCT030006648">
    <property type="protein sequence ID" value="CAL4804962.1"/>
    <property type="molecule type" value="Genomic_DNA"/>
</dbReference>
<reference evidence="3 4" key="2">
    <citation type="submission" date="2024-05" db="EMBL/GenBank/DDBJ databases">
        <authorList>
            <person name="Chen Y."/>
            <person name="Shah S."/>
            <person name="Dougan E. K."/>
            <person name="Thang M."/>
            <person name="Chan C."/>
        </authorList>
    </citation>
    <scope>NUCLEOTIDE SEQUENCE [LARGE SCALE GENOMIC DNA]</scope>
</reference>
<dbReference type="SUPFAM" id="SSF53474">
    <property type="entry name" value="alpha/beta-Hydrolases"/>
    <property type="match status" value="1"/>
</dbReference>
<evidence type="ECO:0000259" key="1">
    <source>
        <dbReference type="Pfam" id="PF03959"/>
    </source>
</evidence>
<dbReference type="Gene3D" id="3.40.50.1820">
    <property type="entry name" value="alpha/beta hydrolase"/>
    <property type="match status" value="1"/>
</dbReference>
<evidence type="ECO:0000313" key="4">
    <source>
        <dbReference type="Proteomes" id="UP001152797"/>
    </source>
</evidence>
<sequence length="149" mass="16708">MVYPCQSPCYPDPRRSLAADADVVVAFSQGGTMLAIYMDEMRKALRPVQWRLGVFFCGAMIDDEDFQLLDKLPLPALYIHGGDTDPWGRHGEKMLPKMYTELEMLEHSDGHSFPSAQPRAGEIYQRVICRMRHATKTLAGCQRNGSASA</sequence>
<dbReference type="Pfam" id="PF03959">
    <property type="entry name" value="FSH1"/>
    <property type="match status" value="1"/>
</dbReference>
<name>A0A9P1GMP5_9DINO</name>
<organism evidence="2">
    <name type="scientific">Cladocopium goreaui</name>
    <dbReference type="NCBI Taxonomy" id="2562237"/>
    <lineage>
        <taxon>Eukaryota</taxon>
        <taxon>Sar</taxon>
        <taxon>Alveolata</taxon>
        <taxon>Dinophyceae</taxon>
        <taxon>Suessiales</taxon>
        <taxon>Symbiodiniaceae</taxon>
        <taxon>Cladocopium</taxon>
    </lineage>
</organism>
<evidence type="ECO:0000313" key="3">
    <source>
        <dbReference type="EMBL" id="CAL4804962.1"/>
    </source>
</evidence>
<protein>
    <submittedName>
        <fullName evidence="3">UPF0483 protein</fullName>
    </submittedName>
</protein>
<feature type="domain" description="Serine hydrolase" evidence="1">
    <location>
        <begin position="22"/>
        <end position="119"/>
    </location>
</feature>
<proteinExistence type="predicted"/>
<evidence type="ECO:0000313" key="2">
    <source>
        <dbReference type="EMBL" id="CAI4017650.1"/>
    </source>
</evidence>
<dbReference type="EMBL" id="CAMXCT020006648">
    <property type="protein sequence ID" value="CAL1171025.1"/>
    <property type="molecule type" value="Genomic_DNA"/>
</dbReference>
<dbReference type="OrthoDB" id="415501at2759"/>
<dbReference type="InterPro" id="IPR005645">
    <property type="entry name" value="FSH-like_dom"/>
</dbReference>
<comment type="caution">
    <text evidence="2">The sequence shown here is derived from an EMBL/GenBank/DDBJ whole genome shotgun (WGS) entry which is preliminary data.</text>
</comment>
<gene>
    <name evidence="2" type="ORF">C1SCF055_LOCUS42277</name>
</gene>
<dbReference type="Proteomes" id="UP001152797">
    <property type="component" value="Unassembled WGS sequence"/>
</dbReference>
<dbReference type="InterPro" id="IPR029058">
    <property type="entry name" value="AB_hydrolase_fold"/>
</dbReference>
<dbReference type="EMBL" id="CAMXCT010006648">
    <property type="protein sequence ID" value="CAI4017650.1"/>
    <property type="molecule type" value="Genomic_DNA"/>
</dbReference>
<keyword evidence="4" id="KW-1185">Reference proteome</keyword>
<accession>A0A9P1GMP5</accession>
<dbReference type="AlphaFoldDB" id="A0A9P1GMP5"/>